<dbReference type="Proteomes" id="UP000535501">
    <property type="component" value="Unassembled WGS sequence"/>
</dbReference>
<name>A0A7X0DDV0_9HYPH</name>
<dbReference type="Pfam" id="PF04542">
    <property type="entry name" value="Sigma70_r2"/>
    <property type="match status" value="1"/>
</dbReference>
<dbReference type="SUPFAM" id="SSF88946">
    <property type="entry name" value="Sigma2 domain of RNA polymerase sigma factors"/>
    <property type="match status" value="1"/>
</dbReference>
<comment type="similarity">
    <text evidence="1">Belongs to the sigma-70 factor family. ECF subfamily.</text>
</comment>
<dbReference type="CDD" id="cd06171">
    <property type="entry name" value="Sigma70_r4"/>
    <property type="match status" value="1"/>
</dbReference>
<reference evidence="8 9" key="1">
    <citation type="submission" date="2020-08" db="EMBL/GenBank/DDBJ databases">
        <title>Genomic Encyclopedia of Type Strains, Phase IV (KMG-IV): sequencing the most valuable type-strain genomes for metagenomic binning, comparative biology and taxonomic classification.</title>
        <authorList>
            <person name="Goeker M."/>
        </authorList>
    </citation>
    <scope>NUCLEOTIDE SEQUENCE [LARGE SCALE GENOMIC DNA]</scope>
    <source>
        <strain evidence="8 9">DSM 102134</strain>
    </source>
</reference>
<evidence type="ECO:0000256" key="5">
    <source>
        <dbReference type="ARBA" id="ARBA00023163"/>
    </source>
</evidence>
<keyword evidence="4" id="KW-0238">DNA-binding</keyword>
<evidence type="ECO:0000256" key="1">
    <source>
        <dbReference type="ARBA" id="ARBA00010641"/>
    </source>
</evidence>
<feature type="domain" description="RNA polymerase sigma-70 region 4" evidence="7">
    <location>
        <begin position="139"/>
        <end position="187"/>
    </location>
</feature>
<comment type="caution">
    <text evidence="8">The sequence shown here is derived from an EMBL/GenBank/DDBJ whole genome shotgun (WGS) entry which is preliminary data.</text>
</comment>
<evidence type="ECO:0000259" key="7">
    <source>
        <dbReference type="Pfam" id="PF04545"/>
    </source>
</evidence>
<evidence type="ECO:0000259" key="6">
    <source>
        <dbReference type="Pfam" id="PF04542"/>
    </source>
</evidence>
<dbReference type="PANTHER" id="PTHR43133">
    <property type="entry name" value="RNA POLYMERASE ECF-TYPE SIGMA FACTO"/>
    <property type="match status" value="1"/>
</dbReference>
<dbReference type="AlphaFoldDB" id="A0A7X0DDV0"/>
<evidence type="ECO:0000313" key="9">
    <source>
        <dbReference type="Proteomes" id="UP000535501"/>
    </source>
</evidence>
<keyword evidence="5" id="KW-0804">Transcription</keyword>
<dbReference type="Gene3D" id="1.10.10.10">
    <property type="entry name" value="Winged helix-like DNA-binding domain superfamily/Winged helix DNA-binding domain"/>
    <property type="match status" value="1"/>
</dbReference>
<dbReference type="InterPro" id="IPR007630">
    <property type="entry name" value="RNA_pol_sigma70_r4"/>
</dbReference>
<evidence type="ECO:0000256" key="4">
    <source>
        <dbReference type="ARBA" id="ARBA00023125"/>
    </source>
</evidence>
<organism evidence="8 9">
    <name type="scientific">Pseudorhizobium flavum</name>
    <dbReference type="NCBI Taxonomy" id="1335061"/>
    <lineage>
        <taxon>Bacteria</taxon>
        <taxon>Pseudomonadati</taxon>
        <taxon>Pseudomonadota</taxon>
        <taxon>Alphaproteobacteria</taxon>
        <taxon>Hyphomicrobiales</taxon>
        <taxon>Rhizobiaceae</taxon>
        <taxon>Rhizobium/Agrobacterium group</taxon>
        <taxon>Pseudorhizobium</taxon>
    </lineage>
</organism>
<evidence type="ECO:0000313" key="8">
    <source>
        <dbReference type="EMBL" id="MBB6181323.1"/>
    </source>
</evidence>
<dbReference type="GO" id="GO:0016987">
    <property type="term" value="F:sigma factor activity"/>
    <property type="evidence" value="ECO:0007669"/>
    <property type="project" value="UniProtKB-KW"/>
</dbReference>
<dbReference type="InterPro" id="IPR014284">
    <property type="entry name" value="RNA_pol_sigma-70_dom"/>
</dbReference>
<proteinExistence type="inferred from homology"/>
<dbReference type="GO" id="GO:0006352">
    <property type="term" value="P:DNA-templated transcription initiation"/>
    <property type="evidence" value="ECO:0007669"/>
    <property type="project" value="InterPro"/>
</dbReference>
<dbReference type="EMBL" id="JACHEJ010000009">
    <property type="protein sequence ID" value="MBB6181323.1"/>
    <property type="molecule type" value="Genomic_DNA"/>
</dbReference>
<dbReference type="InterPro" id="IPR039425">
    <property type="entry name" value="RNA_pol_sigma-70-like"/>
</dbReference>
<dbReference type="GO" id="GO:0003677">
    <property type="term" value="F:DNA binding"/>
    <property type="evidence" value="ECO:0007669"/>
    <property type="project" value="UniProtKB-KW"/>
</dbReference>
<dbReference type="NCBIfam" id="TIGR02937">
    <property type="entry name" value="sigma70-ECF"/>
    <property type="match status" value="1"/>
</dbReference>
<evidence type="ECO:0000256" key="2">
    <source>
        <dbReference type="ARBA" id="ARBA00023015"/>
    </source>
</evidence>
<dbReference type="PANTHER" id="PTHR43133:SF62">
    <property type="entry name" value="RNA POLYMERASE SIGMA FACTOR SIGZ"/>
    <property type="match status" value="1"/>
</dbReference>
<keyword evidence="9" id="KW-1185">Reference proteome</keyword>
<dbReference type="InterPro" id="IPR007627">
    <property type="entry name" value="RNA_pol_sigma70_r2"/>
</dbReference>
<evidence type="ECO:0000256" key="3">
    <source>
        <dbReference type="ARBA" id="ARBA00023082"/>
    </source>
</evidence>
<accession>A0A7X0DDV0</accession>
<protein>
    <submittedName>
        <fullName evidence="8">RNA polymerase sigma-70 factor (ECF subfamily)</fullName>
    </submittedName>
</protein>
<dbReference type="InterPro" id="IPR013325">
    <property type="entry name" value="RNA_pol_sigma_r2"/>
</dbReference>
<gene>
    <name evidence="8" type="ORF">HNQ75_003310</name>
</gene>
<dbReference type="InterPro" id="IPR013324">
    <property type="entry name" value="RNA_pol_sigma_r3/r4-like"/>
</dbReference>
<dbReference type="Gene3D" id="1.10.1740.10">
    <property type="match status" value="1"/>
</dbReference>
<keyword evidence="2" id="KW-0805">Transcription regulation</keyword>
<keyword evidence="3" id="KW-0731">Sigma factor</keyword>
<dbReference type="InterPro" id="IPR036388">
    <property type="entry name" value="WH-like_DNA-bd_sf"/>
</dbReference>
<sequence length="194" mass="21924">MTKPKIPASKAAEPTPAQLATLLVTVGRDRDVEAFEALFRFYAPKIRAFMALKTKDRQAAEELMQETMMAVWSKSAQFDPARGTVSAWVFTVARNIRIDAYRRKQPMFDPQDPAFVADDIPPADSEFEQAQEADLLRRALSTLPSEQQDVLKKAFFEDIPHSAIAQQMNLPLGTVKSRIRLAFAKLRTALEDRR</sequence>
<dbReference type="Pfam" id="PF04545">
    <property type="entry name" value="Sigma70_r4"/>
    <property type="match status" value="1"/>
</dbReference>
<feature type="domain" description="RNA polymerase sigma-70 region 2" evidence="6">
    <location>
        <begin position="38"/>
        <end position="105"/>
    </location>
</feature>
<dbReference type="RefSeq" id="WP_139346284.1">
    <property type="nucleotide sequence ID" value="NZ_JACHEJ010000009.1"/>
</dbReference>
<dbReference type="SUPFAM" id="SSF88659">
    <property type="entry name" value="Sigma3 and sigma4 domains of RNA polymerase sigma factors"/>
    <property type="match status" value="1"/>
</dbReference>